<dbReference type="PRINTS" id="PR00252">
    <property type="entry name" value="NRIONCHANNEL"/>
</dbReference>
<dbReference type="AlphaFoldDB" id="A0AAV6UPJ8"/>
<accession>A0AAV6UPJ8</accession>
<dbReference type="InterPro" id="IPR036734">
    <property type="entry name" value="Neur_chan_lig-bd_sf"/>
</dbReference>
<evidence type="ECO:0000256" key="2">
    <source>
        <dbReference type="ARBA" id="ARBA00023136"/>
    </source>
</evidence>
<dbReference type="InterPro" id="IPR006201">
    <property type="entry name" value="Neur_channel"/>
</dbReference>
<dbReference type="PROSITE" id="PS00236">
    <property type="entry name" value="NEUROTR_ION_CHANNEL"/>
    <property type="match status" value="1"/>
</dbReference>
<sequence length="239" mass="27406">MKALENLWVTVSVIFTIKICCAFGRYSEVFPANYNKYEPPVYQGNPAHLYINLEILDIDRIDESRMEFSIQTYIIEFWRDWRLNLSSYTFVGGQAFPQTLVPDLWNPDLVFDNAKSGVLFSLSVPNTNMVVANDGLTLIRSSRYNLVIGCQMNFLYYPMDTQLCFFKLALFSNSDKVTLHWSDEDGNPNRRPKAITFANEIQALKYKIEQPKTHKTKEQWSSVLGSGCEVVPLASTSQP</sequence>
<dbReference type="InterPro" id="IPR006202">
    <property type="entry name" value="Neur_chan_lig-bd"/>
</dbReference>
<protein>
    <recommendedName>
        <fullName evidence="4">Neurotransmitter-gated ion-channel ligand-binding domain-containing protein</fullName>
    </recommendedName>
</protein>
<evidence type="ECO:0000256" key="1">
    <source>
        <dbReference type="ARBA" id="ARBA00004141"/>
    </source>
</evidence>
<dbReference type="Gene3D" id="2.70.170.10">
    <property type="entry name" value="Neurotransmitter-gated ion-channel ligand-binding domain"/>
    <property type="match status" value="1"/>
</dbReference>
<comment type="similarity">
    <text evidence="3">Belongs to the ligand-gated ion channel (TC 1.A.9) family.</text>
</comment>
<dbReference type="EMBL" id="JAFNEN010000309">
    <property type="protein sequence ID" value="KAG8186192.1"/>
    <property type="molecule type" value="Genomic_DNA"/>
</dbReference>
<name>A0AAV6UPJ8_9ARAC</name>
<dbReference type="InterPro" id="IPR018000">
    <property type="entry name" value="Neurotransmitter_ion_chnl_CS"/>
</dbReference>
<gene>
    <name evidence="5" type="ORF">JTE90_008722</name>
</gene>
<dbReference type="Pfam" id="PF02931">
    <property type="entry name" value="Neur_chan_LBD"/>
    <property type="match status" value="1"/>
</dbReference>
<keyword evidence="2" id="KW-0472">Membrane</keyword>
<evidence type="ECO:0000259" key="4">
    <source>
        <dbReference type="Pfam" id="PF02931"/>
    </source>
</evidence>
<evidence type="ECO:0000313" key="6">
    <source>
        <dbReference type="Proteomes" id="UP000827092"/>
    </source>
</evidence>
<dbReference type="GO" id="GO:0005230">
    <property type="term" value="F:extracellular ligand-gated monoatomic ion channel activity"/>
    <property type="evidence" value="ECO:0007669"/>
    <property type="project" value="InterPro"/>
</dbReference>
<dbReference type="GO" id="GO:0016020">
    <property type="term" value="C:membrane"/>
    <property type="evidence" value="ECO:0007669"/>
    <property type="project" value="UniProtKB-SubCell"/>
</dbReference>
<feature type="domain" description="Neurotransmitter-gated ion-channel ligand-binding" evidence="4">
    <location>
        <begin position="32"/>
        <end position="201"/>
    </location>
</feature>
<proteinExistence type="inferred from homology"/>
<dbReference type="Proteomes" id="UP000827092">
    <property type="component" value="Unassembled WGS sequence"/>
</dbReference>
<evidence type="ECO:0000256" key="3">
    <source>
        <dbReference type="RuleBase" id="RU000687"/>
    </source>
</evidence>
<keyword evidence="3" id="KW-0407">Ion channel</keyword>
<keyword evidence="6" id="KW-1185">Reference proteome</keyword>
<keyword evidence="3" id="KW-0406">Ion transport</keyword>
<comment type="subcellular location">
    <subcellularLocation>
        <location evidence="1">Membrane</location>
        <topology evidence="1">Multi-pass membrane protein</topology>
    </subcellularLocation>
</comment>
<comment type="caution">
    <text evidence="5">The sequence shown here is derived from an EMBL/GenBank/DDBJ whole genome shotgun (WGS) entry which is preliminary data.</text>
</comment>
<reference evidence="5 6" key="1">
    <citation type="journal article" date="2022" name="Nat. Ecol. Evol.">
        <title>A masculinizing supergene underlies an exaggerated male reproductive morph in a spider.</title>
        <authorList>
            <person name="Hendrickx F."/>
            <person name="De Corte Z."/>
            <person name="Sonet G."/>
            <person name="Van Belleghem S.M."/>
            <person name="Kostlbacher S."/>
            <person name="Vangestel C."/>
        </authorList>
    </citation>
    <scope>NUCLEOTIDE SEQUENCE [LARGE SCALE GENOMIC DNA]</scope>
    <source>
        <strain evidence="5">W744_W776</strain>
    </source>
</reference>
<keyword evidence="3" id="KW-0813">Transport</keyword>
<dbReference type="PANTHER" id="PTHR18945">
    <property type="entry name" value="NEUROTRANSMITTER GATED ION CHANNEL"/>
    <property type="match status" value="1"/>
</dbReference>
<evidence type="ECO:0000313" key="5">
    <source>
        <dbReference type="EMBL" id="KAG8186192.1"/>
    </source>
</evidence>
<dbReference type="GO" id="GO:0004888">
    <property type="term" value="F:transmembrane signaling receptor activity"/>
    <property type="evidence" value="ECO:0007669"/>
    <property type="project" value="InterPro"/>
</dbReference>
<organism evidence="5 6">
    <name type="scientific">Oedothorax gibbosus</name>
    <dbReference type="NCBI Taxonomy" id="931172"/>
    <lineage>
        <taxon>Eukaryota</taxon>
        <taxon>Metazoa</taxon>
        <taxon>Ecdysozoa</taxon>
        <taxon>Arthropoda</taxon>
        <taxon>Chelicerata</taxon>
        <taxon>Arachnida</taxon>
        <taxon>Araneae</taxon>
        <taxon>Araneomorphae</taxon>
        <taxon>Entelegynae</taxon>
        <taxon>Araneoidea</taxon>
        <taxon>Linyphiidae</taxon>
        <taxon>Erigoninae</taxon>
        <taxon>Oedothorax</taxon>
    </lineage>
</organism>
<dbReference type="SUPFAM" id="SSF63712">
    <property type="entry name" value="Nicotinic receptor ligand binding domain-like"/>
    <property type="match status" value="1"/>
</dbReference>